<proteinExistence type="inferred from homology"/>
<feature type="region of interest" description="Disordered" evidence="6">
    <location>
        <begin position="133"/>
        <end position="155"/>
    </location>
</feature>
<dbReference type="Pfam" id="PF00931">
    <property type="entry name" value="NB-ARC"/>
    <property type="match status" value="1"/>
</dbReference>
<dbReference type="InterPro" id="IPR058922">
    <property type="entry name" value="WHD_DRP"/>
</dbReference>
<dbReference type="Gene3D" id="3.80.10.10">
    <property type="entry name" value="Ribonuclease Inhibitor"/>
    <property type="match status" value="1"/>
</dbReference>
<dbReference type="SUPFAM" id="SSF52058">
    <property type="entry name" value="L domain-like"/>
    <property type="match status" value="1"/>
</dbReference>
<dbReference type="InterPro" id="IPR002182">
    <property type="entry name" value="NB-ARC"/>
</dbReference>
<dbReference type="Gene3D" id="1.10.10.10">
    <property type="entry name" value="Winged helix-like DNA-binding domain superfamily/Winged helix DNA-binding domain"/>
    <property type="match status" value="1"/>
</dbReference>
<evidence type="ECO:0000259" key="7">
    <source>
        <dbReference type="Pfam" id="PF00931"/>
    </source>
</evidence>
<keyword evidence="5" id="KW-0067">ATP-binding</keyword>
<evidence type="ECO:0000259" key="9">
    <source>
        <dbReference type="Pfam" id="PF23559"/>
    </source>
</evidence>
<feature type="domain" description="Disease resistance N-terminal" evidence="8">
    <location>
        <begin position="5"/>
        <end position="87"/>
    </location>
</feature>
<evidence type="ECO:0000256" key="2">
    <source>
        <dbReference type="ARBA" id="ARBA00022737"/>
    </source>
</evidence>
<feature type="domain" description="NB-ARC" evidence="7">
    <location>
        <begin position="169"/>
        <end position="335"/>
    </location>
</feature>
<evidence type="ECO:0000313" key="12">
    <source>
        <dbReference type="Proteomes" id="UP001293254"/>
    </source>
</evidence>
<feature type="domain" description="Disease resistance R13L4/SHOC-2-like LRR" evidence="10">
    <location>
        <begin position="579"/>
        <end position="907"/>
    </location>
</feature>
<dbReference type="AlphaFoldDB" id="A0AAE2CKB7"/>
<dbReference type="EMBL" id="JACGWO010000006">
    <property type="protein sequence ID" value="KAK4425312.1"/>
    <property type="molecule type" value="Genomic_DNA"/>
</dbReference>
<dbReference type="PRINTS" id="PR00364">
    <property type="entry name" value="DISEASERSIST"/>
</dbReference>
<evidence type="ECO:0000256" key="4">
    <source>
        <dbReference type="ARBA" id="ARBA00022821"/>
    </source>
</evidence>
<dbReference type="InterPro" id="IPR044974">
    <property type="entry name" value="Disease_R_plants"/>
</dbReference>
<evidence type="ECO:0000256" key="5">
    <source>
        <dbReference type="ARBA" id="ARBA00022840"/>
    </source>
</evidence>
<keyword evidence="4" id="KW-0611">Plant defense</keyword>
<dbReference type="PANTHER" id="PTHR23155:SF1185">
    <property type="entry name" value="DISEASE RESISTANCE RPP8-LIKE PROTEIN 3-RELATED"/>
    <property type="match status" value="1"/>
</dbReference>
<comment type="caution">
    <text evidence="11">The sequence shown here is derived from an EMBL/GenBank/DDBJ whole genome shotgun (WGS) entry which is preliminary data.</text>
</comment>
<organism evidence="11 12">
    <name type="scientific">Sesamum alatum</name>
    <dbReference type="NCBI Taxonomy" id="300844"/>
    <lineage>
        <taxon>Eukaryota</taxon>
        <taxon>Viridiplantae</taxon>
        <taxon>Streptophyta</taxon>
        <taxon>Embryophyta</taxon>
        <taxon>Tracheophyta</taxon>
        <taxon>Spermatophyta</taxon>
        <taxon>Magnoliopsida</taxon>
        <taxon>eudicotyledons</taxon>
        <taxon>Gunneridae</taxon>
        <taxon>Pentapetalae</taxon>
        <taxon>asterids</taxon>
        <taxon>lamiids</taxon>
        <taxon>Lamiales</taxon>
        <taxon>Pedaliaceae</taxon>
        <taxon>Sesamum</taxon>
    </lineage>
</organism>
<name>A0AAE2CKB7_9LAMI</name>
<evidence type="ECO:0000256" key="3">
    <source>
        <dbReference type="ARBA" id="ARBA00022741"/>
    </source>
</evidence>
<dbReference type="Pfam" id="PF23559">
    <property type="entry name" value="WHD_DRP"/>
    <property type="match status" value="1"/>
</dbReference>
<accession>A0AAE2CKB7</accession>
<feature type="domain" description="Disease resistance protein winged helix" evidence="9">
    <location>
        <begin position="427"/>
        <end position="500"/>
    </location>
</feature>
<dbReference type="InterPro" id="IPR041118">
    <property type="entry name" value="Rx_N"/>
</dbReference>
<dbReference type="Gene3D" id="3.40.50.300">
    <property type="entry name" value="P-loop containing nucleotide triphosphate hydrolases"/>
    <property type="match status" value="1"/>
</dbReference>
<feature type="compositionally biased region" description="Polar residues" evidence="6">
    <location>
        <begin position="135"/>
        <end position="150"/>
    </location>
</feature>
<dbReference type="InterPro" id="IPR032675">
    <property type="entry name" value="LRR_dom_sf"/>
</dbReference>
<evidence type="ECO:0000313" key="11">
    <source>
        <dbReference type="EMBL" id="KAK4425312.1"/>
    </source>
</evidence>
<dbReference type="Pfam" id="PF23598">
    <property type="entry name" value="LRR_14"/>
    <property type="match status" value="1"/>
</dbReference>
<reference evidence="11" key="2">
    <citation type="journal article" date="2024" name="Plant">
        <title>Genomic evolution and insights into agronomic trait innovations of Sesamum species.</title>
        <authorList>
            <person name="Miao H."/>
            <person name="Wang L."/>
            <person name="Qu L."/>
            <person name="Liu H."/>
            <person name="Sun Y."/>
            <person name="Le M."/>
            <person name="Wang Q."/>
            <person name="Wei S."/>
            <person name="Zheng Y."/>
            <person name="Lin W."/>
            <person name="Duan Y."/>
            <person name="Cao H."/>
            <person name="Xiong S."/>
            <person name="Wang X."/>
            <person name="Wei L."/>
            <person name="Li C."/>
            <person name="Ma Q."/>
            <person name="Ju M."/>
            <person name="Zhao R."/>
            <person name="Li G."/>
            <person name="Mu C."/>
            <person name="Tian Q."/>
            <person name="Mei H."/>
            <person name="Zhang T."/>
            <person name="Gao T."/>
            <person name="Zhang H."/>
        </authorList>
    </citation>
    <scope>NUCLEOTIDE SEQUENCE</scope>
    <source>
        <strain evidence="11">3651</strain>
    </source>
</reference>
<sequence>MADAAVTFFLENLKTVLLKHHKLVSGETIKEHEAYLKNEMPLIKALQKDAERRQAADERIRLFSRNIMDLIYRIQDAMENITMELELTPFRRMVQNSSTDVFGEIDAEMEEIRNRVEYLSRIAQVIGVTEAAGGESSSGTANRSSKLSRQANDHQRKEHFVGRVEEMEVLDSYIKDPECRVIAIWGLGGLGKTALAKKLYQDVQEDKNHFYAVAWVYVSQDFEARRVFEDLYRKFYPYHREDVSEIPTRELARRVCEIQRDRKCLVVLDEIWSRDAWETLRIAFPSGDTASKILMTTRVRQAAEAVDIVAEKRYIHRLRYLTEDESCQLFRERVLLMDLPDNEADKIIEMGKKVVKFCDGLPLPVINFLQFVATKHHLEDLKVVHQNLESYVRKSQESAGSTLQLLSLSYDDLPDFLKPCFLYVGNFRENIRIDAEKLYLFWVAEGLISLQDCEEGERLKDVAARYLNDLAQRSIVEVQEEELPAVTMFKSCRLNPLMQKLSLFKSKEQGFFKVEDFGRGRRPMHDSLSQNQAYRLAINFDKYEDGCDFPLEDNEKKHIRCLLFSVKKNRPRFVWPRKLSSLVAFKYLRILDFDGFDFRVIKRPQDIGKLVHLKYLSFRNCILPKLPSSVGNLTQLLILDLRVRPLSKITIPNVLWKLKKLMHLYFPESFDTRHAGKLRLEGLTKLETLVNFNTGMLNFEGLFQLTNLRYISSKIAGSSEEIVCITKRMNGDDLLCTSLEIRNFDCYAEEKHSVFRNVLECQSLAVLFMEGHVFRLPVHDRISQNLAKIVLVGSQLVEDPMKTLQHLPKLRVLILNDDAFVENEMICSATGFIELENLELWNLPNLGEWIVEDRAMPKLSTLAIVNCRKLKMPPEGLQFVRRLQQMNVWEVHEELEKSLEKVEEQMRMDNVQPLPKIMFKHPSGDDKQLGTARVALHDANSDALVAEDPELDSPCF</sequence>
<evidence type="ECO:0000256" key="1">
    <source>
        <dbReference type="ARBA" id="ARBA00008894"/>
    </source>
</evidence>
<dbReference type="GO" id="GO:0005524">
    <property type="term" value="F:ATP binding"/>
    <property type="evidence" value="ECO:0007669"/>
    <property type="project" value="UniProtKB-KW"/>
</dbReference>
<dbReference type="Pfam" id="PF18052">
    <property type="entry name" value="Rx_N"/>
    <property type="match status" value="1"/>
</dbReference>
<keyword evidence="2" id="KW-0677">Repeat</keyword>
<keyword evidence="3" id="KW-0547">Nucleotide-binding</keyword>
<dbReference type="InterPro" id="IPR036388">
    <property type="entry name" value="WH-like_DNA-bd_sf"/>
</dbReference>
<dbReference type="Gene3D" id="1.20.5.4130">
    <property type="match status" value="1"/>
</dbReference>
<gene>
    <name evidence="11" type="ORF">Salat_1725200</name>
</gene>
<keyword evidence="12" id="KW-1185">Reference proteome</keyword>
<dbReference type="GO" id="GO:0043531">
    <property type="term" value="F:ADP binding"/>
    <property type="evidence" value="ECO:0007669"/>
    <property type="project" value="InterPro"/>
</dbReference>
<dbReference type="Proteomes" id="UP001293254">
    <property type="component" value="Unassembled WGS sequence"/>
</dbReference>
<reference evidence="11" key="1">
    <citation type="submission" date="2020-06" db="EMBL/GenBank/DDBJ databases">
        <authorList>
            <person name="Li T."/>
            <person name="Hu X."/>
            <person name="Zhang T."/>
            <person name="Song X."/>
            <person name="Zhang H."/>
            <person name="Dai N."/>
            <person name="Sheng W."/>
            <person name="Hou X."/>
            <person name="Wei L."/>
        </authorList>
    </citation>
    <scope>NUCLEOTIDE SEQUENCE</scope>
    <source>
        <strain evidence="11">3651</strain>
        <tissue evidence="11">Leaf</tissue>
    </source>
</reference>
<evidence type="ECO:0000256" key="6">
    <source>
        <dbReference type="SAM" id="MobiDB-lite"/>
    </source>
</evidence>
<comment type="similarity">
    <text evidence="1">Belongs to the disease resistance NB-LRR family.</text>
</comment>
<evidence type="ECO:0000259" key="8">
    <source>
        <dbReference type="Pfam" id="PF18052"/>
    </source>
</evidence>
<dbReference type="FunFam" id="3.40.50.300:FF:001091">
    <property type="entry name" value="Probable disease resistance protein At1g61300"/>
    <property type="match status" value="1"/>
</dbReference>
<dbReference type="SUPFAM" id="SSF52540">
    <property type="entry name" value="P-loop containing nucleoside triphosphate hydrolases"/>
    <property type="match status" value="1"/>
</dbReference>
<dbReference type="InterPro" id="IPR055414">
    <property type="entry name" value="LRR_R13L4/SHOC2-like"/>
</dbReference>
<dbReference type="PANTHER" id="PTHR23155">
    <property type="entry name" value="DISEASE RESISTANCE PROTEIN RP"/>
    <property type="match status" value="1"/>
</dbReference>
<dbReference type="GO" id="GO:0098542">
    <property type="term" value="P:defense response to other organism"/>
    <property type="evidence" value="ECO:0007669"/>
    <property type="project" value="TreeGrafter"/>
</dbReference>
<dbReference type="InterPro" id="IPR027417">
    <property type="entry name" value="P-loop_NTPase"/>
</dbReference>
<evidence type="ECO:0000259" key="10">
    <source>
        <dbReference type="Pfam" id="PF23598"/>
    </source>
</evidence>
<protein>
    <submittedName>
        <fullName evidence="11">Disease resistance protein RXW24L</fullName>
    </submittedName>
</protein>